<reference evidence="1 2" key="2">
    <citation type="submission" date="2017-09" db="EMBL/GenBank/DDBJ databases">
        <title>Extensive intraspecific genome diversity in a model arbuscular mycorrhizal fungus.</title>
        <authorList>
            <person name="Chen E.C."/>
            <person name="Morin E."/>
            <person name="Beaudet D."/>
            <person name="Noel J."/>
            <person name="Ndikumana S."/>
            <person name="Charron P."/>
            <person name="St-Onge C."/>
            <person name="Giorgi J."/>
            <person name="Grigoriev I.V."/>
            <person name="Roux C."/>
            <person name="Martin F.M."/>
            <person name="Corradi N."/>
        </authorList>
    </citation>
    <scope>NUCLEOTIDE SEQUENCE [LARGE SCALE GENOMIC DNA]</scope>
    <source>
        <strain evidence="1 2">A5</strain>
    </source>
</reference>
<dbReference type="Proteomes" id="UP000232722">
    <property type="component" value="Unassembled WGS sequence"/>
</dbReference>
<reference evidence="1 2" key="1">
    <citation type="submission" date="2016-04" db="EMBL/GenBank/DDBJ databases">
        <title>Genome analyses suggest a sexual origin of heterokaryosis in a supposedly ancient asexual fungus.</title>
        <authorList>
            <person name="Ropars J."/>
            <person name="Sedzielewska K."/>
            <person name="Noel J."/>
            <person name="Charron P."/>
            <person name="Farinelli L."/>
            <person name="Marton T."/>
            <person name="Kruger M."/>
            <person name="Pelin A."/>
            <person name="Brachmann A."/>
            <person name="Corradi N."/>
        </authorList>
    </citation>
    <scope>NUCLEOTIDE SEQUENCE [LARGE SCALE GENOMIC DNA]</scope>
    <source>
        <strain evidence="1 2">A5</strain>
    </source>
</reference>
<gene>
    <name evidence="1" type="ORF">RhiirA5_352053</name>
</gene>
<name>A0A2I1E3R6_9GLOM</name>
<evidence type="ECO:0000313" key="1">
    <source>
        <dbReference type="EMBL" id="PKC13094.1"/>
    </source>
</evidence>
<feature type="non-terminal residue" evidence="1">
    <location>
        <position position="117"/>
    </location>
</feature>
<organism evidence="1 2">
    <name type="scientific">Rhizophagus irregularis</name>
    <dbReference type="NCBI Taxonomy" id="588596"/>
    <lineage>
        <taxon>Eukaryota</taxon>
        <taxon>Fungi</taxon>
        <taxon>Fungi incertae sedis</taxon>
        <taxon>Mucoromycota</taxon>
        <taxon>Glomeromycotina</taxon>
        <taxon>Glomeromycetes</taxon>
        <taxon>Glomerales</taxon>
        <taxon>Glomeraceae</taxon>
        <taxon>Rhizophagus</taxon>
    </lineage>
</organism>
<proteinExistence type="predicted"/>
<dbReference type="OrthoDB" id="1262810at2759"/>
<protein>
    <submittedName>
        <fullName evidence="1">Uncharacterized protein</fullName>
    </submittedName>
</protein>
<evidence type="ECO:0000313" key="2">
    <source>
        <dbReference type="Proteomes" id="UP000232722"/>
    </source>
</evidence>
<comment type="caution">
    <text evidence="1">The sequence shown here is derived from an EMBL/GenBank/DDBJ whole genome shotgun (WGS) entry which is preliminary data.</text>
</comment>
<dbReference type="AlphaFoldDB" id="A0A2I1E3R6"/>
<sequence>MIPLADGTLDTITQSSNSCVYICPDDDIKDKIDEHNIFKSYLNKFVDKSIEFELYKCLYNNAKARWNLNIKILNESVVADMIRTSLNLDTNEGSRIRSIFGSIGKKIRNSFSDNEEI</sequence>
<dbReference type="EMBL" id="LLXJ01000209">
    <property type="protein sequence ID" value="PKC13094.1"/>
    <property type="molecule type" value="Genomic_DNA"/>
</dbReference>
<accession>A0A2I1E3R6</accession>